<dbReference type="EMBL" id="OOIL02006537">
    <property type="protein sequence ID" value="VFQ97359.1"/>
    <property type="molecule type" value="Genomic_DNA"/>
</dbReference>
<organism evidence="2 3">
    <name type="scientific">Cuscuta campestris</name>
    <dbReference type="NCBI Taxonomy" id="132261"/>
    <lineage>
        <taxon>Eukaryota</taxon>
        <taxon>Viridiplantae</taxon>
        <taxon>Streptophyta</taxon>
        <taxon>Embryophyta</taxon>
        <taxon>Tracheophyta</taxon>
        <taxon>Spermatophyta</taxon>
        <taxon>Magnoliopsida</taxon>
        <taxon>eudicotyledons</taxon>
        <taxon>Gunneridae</taxon>
        <taxon>Pentapetalae</taxon>
        <taxon>asterids</taxon>
        <taxon>lamiids</taxon>
        <taxon>Solanales</taxon>
        <taxon>Convolvulaceae</taxon>
        <taxon>Cuscuteae</taxon>
        <taxon>Cuscuta</taxon>
        <taxon>Cuscuta subgen. Grammica</taxon>
        <taxon>Cuscuta sect. Cleistogrammica</taxon>
    </lineage>
</organism>
<feature type="compositionally biased region" description="Low complexity" evidence="1">
    <location>
        <begin position="13"/>
        <end position="22"/>
    </location>
</feature>
<gene>
    <name evidence="2" type="ORF">CCAM_LOCUS39135</name>
</gene>
<sequence length="70" mass="7757">MRRHLRHSSAYNEKSGSQVSSESRSEESLLASRRRTLQSTHNSKSETLAERNSIALQLSDAALQELGDAS</sequence>
<evidence type="ECO:0000256" key="1">
    <source>
        <dbReference type="SAM" id="MobiDB-lite"/>
    </source>
</evidence>
<keyword evidence="3" id="KW-1185">Reference proteome</keyword>
<dbReference type="Proteomes" id="UP000595140">
    <property type="component" value="Unassembled WGS sequence"/>
</dbReference>
<dbReference type="AlphaFoldDB" id="A0A484N8Z5"/>
<name>A0A484N8Z5_9ASTE</name>
<protein>
    <submittedName>
        <fullName evidence="2">Uncharacterized protein</fullName>
    </submittedName>
</protein>
<feature type="region of interest" description="Disordered" evidence="1">
    <location>
        <begin position="1"/>
        <end position="53"/>
    </location>
</feature>
<proteinExistence type="predicted"/>
<evidence type="ECO:0000313" key="3">
    <source>
        <dbReference type="Proteomes" id="UP000595140"/>
    </source>
</evidence>
<evidence type="ECO:0000313" key="2">
    <source>
        <dbReference type="EMBL" id="VFQ97359.1"/>
    </source>
</evidence>
<reference evidence="2 3" key="1">
    <citation type="submission" date="2018-04" db="EMBL/GenBank/DDBJ databases">
        <authorList>
            <person name="Vogel A."/>
        </authorList>
    </citation>
    <scope>NUCLEOTIDE SEQUENCE [LARGE SCALE GENOMIC DNA]</scope>
</reference>
<accession>A0A484N8Z5</accession>